<dbReference type="GO" id="GO:0005634">
    <property type="term" value="C:nucleus"/>
    <property type="evidence" value="ECO:0007669"/>
    <property type="project" value="TreeGrafter"/>
</dbReference>
<proteinExistence type="predicted"/>
<dbReference type="KEGG" id="cten:18249201"/>
<dbReference type="AlphaFoldDB" id="G3BFL5"/>
<evidence type="ECO:0000313" key="2">
    <source>
        <dbReference type="Proteomes" id="UP000000707"/>
    </source>
</evidence>
<dbReference type="GO" id="GO:0051865">
    <property type="term" value="P:protein autoubiquitination"/>
    <property type="evidence" value="ECO:0007669"/>
    <property type="project" value="TreeGrafter"/>
</dbReference>
<evidence type="ECO:0008006" key="3">
    <source>
        <dbReference type="Google" id="ProtNLM"/>
    </source>
</evidence>
<gene>
    <name evidence="1" type="ORF">CANTEDRAFT_126860</name>
</gene>
<dbReference type="GO" id="GO:0031624">
    <property type="term" value="F:ubiquitin conjugating enzyme binding"/>
    <property type="evidence" value="ECO:0007669"/>
    <property type="project" value="TreeGrafter"/>
</dbReference>
<dbReference type="GO" id="GO:0006513">
    <property type="term" value="P:protein monoubiquitination"/>
    <property type="evidence" value="ECO:0007669"/>
    <property type="project" value="TreeGrafter"/>
</dbReference>
<sequence length="347" mass="39906">MYVCEYLPRLNCVSTVLDFDEDVKSITRIAINNNNLQVESLLVKSSLKLPVESDELTLTSCKKSGHSLVLSFKLKSYHSHNNFMSLLEVQPWSCKDLLRTPKNNLNQNMFRFRCAHCARDVINSHQFNKFSDMPSDLWAEMMDFWHCHKPVSGKDFTTTKNYNGNLKPSPTSILIGNNYILVNNEIEVVVHQNTVRCVCGGRLGEVDENKSLKLFKWNLQLAFADTVETYSPYLCIYNLLLDKINSQAVRKVLVHDYIVWIFNIGIDVALEGIHLVNASKILYCKKAEQDHRIFDDEIVVTETGVFEDFIRELDTINQLVPQDSRTLAVKEDSSVMNYKISYLGLYK</sequence>
<dbReference type="GO" id="GO:0043161">
    <property type="term" value="P:proteasome-mediated ubiquitin-dependent protein catabolic process"/>
    <property type="evidence" value="ECO:0007669"/>
    <property type="project" value="TreeGrafter"/>
</dbReference>
<dbReference type="eggNOG" id="KOG4784">
    <property type="taxonomic scope" value="Eukaryota"/>
</dbReference>
<name>G3BFL5_CANTC</name>
<dbReference type="OrthoDB" id="386949at2759"/>
<evidence type="ECO:0000313" key="1">
    <source>
        <dbReference type="EMBL" id="EGV60046.1"/>
    </source>
</evidence>
<dbReference type="GO" id="GO:0000151">
    <property type="term" value="C:ubiquitin ligase complex"/>
    <property type="evidence" value="ECO:0007669"/>
    <property type="project" value="TreeGrafter"/>
</dbReference>
<dbReference type="GeneID" id="18249201"/>
<dbReference type="PANTHER" id="PTHR31531">
    <property type="entry name" value="E3 UBIQUITIN-PROTEIN LIGASE E3D FAMILY MEMBER"/>
    <property type="match status" value="1"/>
</dbReference>
<dbReference type="GO" id="GO:0030332">
    <property type="term" value="F:cyclin binding"/>
    <property type="evidence" value="ECO:0007669"/>
    <property type="project" value="TreeGrafter"/>
</dbReference>
<dbReference type="Proteomes" id="UP000000707">
    <property type="component" value="Unassembled WGS sequence"/>
</dbReference>
<organism evidence="2">
    <name type="scientific">Candida tenuis (strain ATCC 10573 / BCRC 21748 / CBS 615 / JCM 9827 / NBRC 10315 / NRRL Y-1498 / VKM Y-70)</name>
    <name type="common">Yeast</name>
    <name type="synonym">Yamadazyma tenuis</name>
    <dbReference type="NCBI Taxonomy" id="590646"/>
    <lineage>
        <taxon>Eukaryota</taxon>
        <taxon>Fungi</taxon>
        <taxon>Dikarya</taxon>
        <taxon>Ascomycota</taxon>
        <taxon>Saccharomycotina</taxon>
        <taxon>Pichiomycetes</taxon>
        <taxon>Debaryomycetaceae</taxon>
        <taxon>Yamadazyma</taxon>
    </lineage>
</organism>
<accession>G3BFL5</accession>
<protein>
    <recommendedName>
        <fullName evidence="3">Ubiquitin-conjugating enzyme E2C-binding protein</fullName>
    </recommendedName>
</protein>
<dbReference type="GO" id="GO:0061630">
    <property type="term" value="F:ubiquitin protein ligase activity"/>
    <property type="evidence" value="ECO:0007669"/>
    <property type="project" value="TreeGrafter"/>
</dbReference>
<reference evidence="1 2" key="1">
    <citation type="journal article" date="2011" name="Proc. Natl. Acad. Sci. U.S.A.">
        <title>Comparative genomics of xylose-fermenting fungi for enhanced biofuel production.</title>
        <authorList>
            <person name="Wohlbach D.J."/>
            <person name="Kuo A."/>
            <person name="Sato T.K."/>
            <person name="Potts K.M."/>
            <person name="Salamov A.A."/>
            <person name="LaButti K.M."/>
            <person name="Sun H."/>
            <person name="Clum A."/>
            <person name="Pangilinan J.L."/>
            <person name="Lindquist E.A."/>
            <person name="Lucas S."/>
            <person name="Lapidus A."/>
            <person name="Jin M."/>
            <person name="Gunawan C."/>
            <person name="Balan V."/>
            <person name="Dale B.E."/>
            <person name="Jeffries T.W."/>
            <person name="Zinkel R."/>
            <person name="Barry K.W."/>
            <person name="Grigoriev I.V."/>
            <person name="Gasch A.P."/>
        </authorList>
    </citation>
    <scope>NUCLEOTIDE SEQUENCE [LARGE SCALE GENOMIC DNA]</scope>
    <source>
        <strain evidence="2">ATCC 10573 / BCRC 21748 / CBS 615 / JCM 9827 / NBRC 10315 / NRRL Y-1498 / VKM Y-70</strain>
    </source>
</reference>
<dbReference type="STRING" id="590646.G3BFL5"/>
<keyword evidence="2" id="KW-1185">Reference proteome</keyword>
<dbReference type="InterPro" id="IPR019193">
    <property type="entry name" value="UBQ-conj_enz_E2-bd_prot"/>
</dbReference>
<dbReference type="EMBL" id="GL996528">
    <property type="protein sequence ID" value="EGV60046.1"/>
    <property type="molecule type" value="Genomic_DNA"/>
</dbReference>
<dbReference type="Pfam" id="PF09814">
    <property type="entry name" value="HECT_2"/>
    <property type="match status" value="1"/>
</dbReference>
<dbReference type="HOGENOM" id="CLU_029122_0_0_1"/>
<dbReference type="PANTHER" id="PTHR31531:SF2">
    <property type="entry name" value="E3 UBIQUITIN-PROTEIN LIGASE E3D"/>
    <property type="match status" value="1"/>
</dbReference>
<dbReference type="RefSeq" id="XP_006689260.1">
    <property type="nucleotide sequence ID" value="XM_006689197.1"/>
</dbReference>
<dbReference type="GO" id="GO:0000209">
    <property type="term" value="P:protein polyubiquitination"/>
    <property type="evidence" value="ECO:0007669"/>
    <property type="project" value="TreeGrafter"/>
</dbReference>
<dbReference type="GO" id="GO:0005829">
    <property type="term" value="C:cytosol"/>
    <property type="evidence" value="ECO:0007669"/>
    <property type="project" value="TreeGrafter"/>
</dbReference>